<dbReference type="KEGG" id="luo:HHL09_09315"/>
<organism evidence="1 2">
    <name type="scientific">Luteolibacter luteus</name>
    <dbReference type="NCBI Taxonomy" id="2728835"/>
    <lineage>
        <taxon>Bacteria</taxon>
        <taxon>Pseudomonadati</taxon>
        <taxon>Verrucomicrobiota</taxon>
        <taxon>Verrucomicrobiia</taxon>
        <taxon>Verrucomicrobiales</taxon>
        <taxon>Verrucomicrobiaceae</taxon>
        <taxon>Luteolibacter</taxon>
    </lineage>
</organism>
<dbReference type="AlphaFoldDB" id="A0A858RHB6"/>
<dbReference type="EMBL" id="CP051774">
    <property type="protein sequence ID" value="QJE95971.1"/>
    <property type="molecule type" value="Genomic_DNA"/>
</dbReference>
<reference evidence="1 2" key="1">
    <citation type="submission" date="2020-04" db="EMBL/GenBank/DDBJ databases">
        <title>Luteolibacter sp. G-1-1-1 isolated from soil.</title>
        <authorList>
            <person name="Dahal R.H."/>
        </authorList>
    </citation>
    <scope>NUCLEOTIDE SEQUENCE [LARGE SCALE GENOMIC DNA]</scope>
    <source>
        <strain evidence="1 2">G-1-1-1</strain>
    </source>
</reference>
<protein>
    <submittedName>
        <fullName evidence="1">Uncharacterized protein</fullName>
    </submittedName>
</protein>
<accession>A0A858RHB6</accession>
<sequence length="117" mass="12630">MVRHVAKNVIPSIKTGATWQGRQHQAKLNGVPIDITGATILMQLRSSVTSGVTAEWSTADGTIVPTVPGDGWFQILGRDVTWPAGSYVHDVLVVLASGRKIQFPTGEWTINPNVSRL</sequence>
<gene>
    <name evidence="1" type="ORF">HHL09_09315</name>
</gene>
<name>A0A858RHB6_9BACT</name>
<evidence type="ECO:0000313" key="1">
    <source>
        <dbReference type="EMBL" id="QJE95971.1"/>
    </source>
</evidence>
<keyword evidence="2" id="KW-1185">Reference proteome</keyword>
<proteinExistence type="predicted"/>
<dbReference type="RefSeq" id="WP_169454284.1">
    <property type="nucleotide sequence ID" value="NZ_CP051774.1"/>
</dbReference>
<evidence type="ECO:0000313" key="2">
    <source>
        <dbReference type="Proteomes" id="UP000501812"/>
    </source>
</evidence>
<dbReference type="Proteomes" id="UP000501812">
    <property type="component" value="Chromosome"/>
</dbReference>